<evidence type="ECO:0000256" key="2">
    <source>
        <dbReference type="SAM" id="SignalP"/>
    </source>
</evidence>
<protein>
    <submittedName>
        <fullName evidence="4">DUF4232 domain-containing protein</fullName>
    </submittedName>
</protein>
<dbReference type="OrthoDB" id="3784430at2"/>
<dbReference type="RefSeq" id="WP_146481324.1">
    <property type="nucleotide sequence ID" value="NZ_CP042266.1"/>
</dbReference>
<accession>A0A5B8II50</accession>
<keyword evidence="2" id="KW-0732">Signal</keyword>
<dbReference type="Proteomes" id="UP000320580">
    <property type="component" value="Chromosome"/>
</dbReference>
<organism evidence="4 5">
    <name type="scientific">Streptomyces qinzhouensis</name>
    <dbReference type="NCBI Taxonomy" id="2599401"/>
    <lineage>
        <taxon>Bacteria</taxon>
        <taxon>Bacillati</taxon>
        <taxon>Actinomycetota</taxon>
        <taxon>Actinomycetes</taxon>
        <taxon>Kitasatosporales</taxon>
        <taxon>Streptomycetaceae</taxon>
        <taxon>Streptomyces</taxon>
    </lineage>
</organism>
<proteinExistence type="predicted"/>
<dbReference type="KEGG" id="sqz:FQU76_17510"/>
<feature type="compositionally biased region" description="Basic and acidic residues" evidence="1">
    <location>
        <begin position="94"/>
        <end position="108"/>
    </location>
</feature>
<feature type="region of interest" description="Disordered" evidence="1">
    <location>
        <begin position="43"/>
        <end position="108"/>
    </location>
</feature>
<feature type="chain" id="PRO_5038559064" evidence="2">
    <location>
        <begin position="25"/>
        <end position="244"/>
    </location>
</feature>
<name>A0A5B8II50_9ACTN</name>
<gene>
    <name evidence="4" type="ORF">FQU76_17510</name>
</gene>
<evidence type="ECO:0000259" key="3">
    <source>
        <dbReference type="Pfam" id="PF14016"/>
    </source>
</evidence>
<dbReference type="InterPro" id="IPR025326">
    <property type="entry name" value="DUF4232"/>
</dbReference>
<feature type="domain" description="DUF4232" evidence="3">
    <location>
        <begin position="116"/>
        <end position="233"/>
    </location>
</feature>
<keyword evidence="5" id="KW-1185">Reference proteome</keyword>
<evidence type="ECO:0000313" key="5">
    <source>
        <dbReference type="Proteomes" id="UP000320580"/>
    </source>
</evidence>
<dbReference type="Pfam" id="PF14016">
    <property type="entry name" value="DUF4232"/>
    <property type="match status" value="1"/>
</dbReference>
<dbReference type="PROSITE" id="PS51257">
    <property type="entry name" value="PROKAR_LIPOPROTEIN"/>
    <property type="match status" value="1"/>
</dbReference>
<feature type="signal peptide" evidence="2">
    <location>
        <begin position="1"/>
        <end position="24"/>
    </location>
</feature>
<dbReference type="EMBL" id="CP042266">
    <property type="protein sequence ID" value="QDY78002.1"/>
    <property type="molecule type" value="Genomic_DNA"/>
</dbReference>
<reference evidence="4 5" key="1">
    <citation type="submission" date="2019-07" db="EMBL/GenBank/DDBJ databases">
        <authorList>
            <person name="Zhu P."/>
        </authorList>
    </citation>
    <scope>NUCLEOTIDE SEQUENCE [LARGE SCALE GENOMIC DNA]</scope>
    <source>
        <strain evidence="4 5">SSL-25</strain>
    </source>
</reference>
<evidence type="ECO:0000256" key="1">
    <source>
        <dbReference type="SAM" id="MobiDB-lite"/>
    </source>
</evidence>
<evidence type="ECO:0000313" key="4">
    <source>
        <dbReference type="EMBL" id="QDY78002.1"/>
    </source>
</evidence>
<dbReference type="AlphaFoldDB" id="A0A5B8II50"/>
<feature type="compositionally biased region" description="Low complexity" evidence="1">
    <location>
        <begin position="43"/>
        <end position="63"/>
    </location>
</feature>
<sequence length="244" mass="24827">MTGIRRKALLASAVLVGNVMLMTACQDTDKAASAKAPPKAASEVASEVASKTASKTASEATEPAVERISSPITPVEDAVPPSGSTNKGKGSKGSMERDGSGFDTGDGRRLAVEQTCGTNDISWSTRSESRAGGYILIKAKAKAGITCYLPAALPTVAFGSDGTEAGPARKGTAKPIKLGGNATAYAGVKTKTTKGDWGKELDSIIVAVGNDDPDPVSLKVGTITVDKPIVTNWHTKAANAVPLG</sequence>